<dbReference type="OrthoDB" id="696485at2759"/>
<name>A0A2Z6ML76_TRISU</name>
<dbReference type="EMBL" id="DF973165">
    <property type="protein sequence ID" value="GAU16976.1"/>
    <property type="molecule type" value="Genomic_DNA"/>
</dbReference>
<sequence length="147" mass="16260">MLTSGVDRVPIRQNLLRRRVIRGPSGALCAFCGASVEAIDHLFITCGSISLVWYSIFRWLGFQFVSPMSIRGVFQGFLALSLGRKNRGIVSVESSVDKVKLSSWKWYIWLKTLVISAPSVSGRCIQSCAGAVSGLWVAGSVFWFRLL</sequence>
<evidence type="ECO:0000313" key="2">
    <source>
        <dbReference type="Proteomes" id="UP000242715"/>
    </source>
</evidence>
<protein>
    <recommendedName>
        <fullName evidence="3">Reverse transcriptase zinc-binding domain-containing protein</fullName>
    </recommendedName>
</protein>
<accession>A0A2Z6ML76</accession>
<dbReference type="Proteomes" id="UP000242715">
    <property type="component" value="Unassembled WGS sequence"/>
</dbReference>
<evidence type="ECO:0008006" key="3">
    <source>
        <dbReference type="Google" id="ProtNLM"/>
    </source>
</evidence>
<reference evidence="2" key="1">
    <citation type="journal article" date="2017" name="Front. Plant Sci.">
        <title>Climate Clever Clovers: New Paradigm to Reduce the Environmental Footprint of Ruminants by Breeding Low Methanogenic Forages Utilizing Haplotype Variation.</title>
        <authorList>
            <person name="Kaur P."/>
            <person name="Appels R."/>
            <person name="Bayer P.E."/>
            <person name="Keeble-Gagnere G."/>
            <person name="Wang J."/>
            <person name="Hirakawa H."/>
            <person name="Shirasawa K."/>
            <person name="Vercoe P."/>
            <person name="Stefanova K."/>
            <person name="Durmic Z."/>
            <person name="Nichols P."/>
            <person name="Revell C."/>
            <person name="Isobe S.N."/>
            <person name="Edwards D."/>
            <person name="Erskine W."/>
        </authorList>
    </citation>
    <scope>NUCLEOTIDE SEQUENCE [LARGE SCALE GENOMIC DNA]</scope>
    <source>
        <strain evidence="2">cv. Daliak</strain>
    </source>
</reference>
<evidence type="ECO:0000313" key="1">
    <source>
        <dbReference type="EMBL" id="GAU16976.1"/>
    </source>
</evidence>
<keyword evidence="2" id="KW-1185">Reference proteome</keyword>
<dbReference type="AlphaFoldDB" id="A0A2Z6ML76"/>
<gene>
    <name evidence="1" type="ORF">TSUD_37340</name>
</gene>
<organism evidence="1 2">
    <name type="scientific">Trifolium subterraneum</name>
    <name type="common">Subterranean clover</name>
    <dbReference type="NCBI Taxonomy" id="3900"/>
    <lineage>
        <taxon>Eukaryota</taxon>
        <taxon>Viridiplantae</taxon>
        <taxon>Streptophyta</taxon>
        <taxon>Embryophyta</taxon>
        <taxon>Tracheophyta</taxon>
        <taxon>Spermatophyta</taxon>
        <taxon>Magnoliopsida</taxon>
        <taxon>eudicotyledons</taxon>
        <taxon>Gunneridae</taxon>
        <taxon>Pentapetalae</taxon>
        <taxon>rosids</taxon>
        <taxon>fabids</taxon>
        <taxon>Fabales</taxon>
        <taxon>Fabaceae</taxon>
        <taxon>Papilionoideae</taxon>
        <taxon>50 kb inversion clade</taxon>
        <taxon>NPAAA clade</taxon>
        <taxon>Hologalegina</taxon>
        <taxon>IRL clade</taxon>
        <taxon>Trifolieae</taxon>
        <taxon>Trifolium</taxon>
    </lineage>
</organism>
<proteinExistence type="predicted"/>